<evidence type="ECO:0000256" key="1">
    <source>
        <dbReference type="ARBA" id="ARBA00001946"/>
    </source>
</evidence>
<feature type="domain" description="Terpene synthase metal-binding" evidence="6">
    <location>
        <begin position="134"/>
        <end position="293"/>
    </location>
</feature>
<dbReference type="Proteomes" id="UP001604277">
    <property type="component" value="Unassembled WGS sequence"/>
</dbReference>
<sequence length="350" mass="40675">MDSQIPASAAPISSKNMGIEDTRRSVTYHPSIWGDYFLANTYDVTDILAHEEQERQRFKEEVKKLLVATPDYSLHKLDLIDAIQRLGIGYHFEIEIENSLKYIYDTYHESNDLRTCALRFRLLRQQGYYVCSGKWDFNAIGQLPLYMKHCFKALSDVYVEIAEELRKTRRWYGIHYVIKEMKNLVRAYFEEAKWAYNGYLPIDMEDYMKVALISSGYIMLSTTCLVGMGELVTKEAFDWISSESIAVKGSAIIARLMDDMAGHGRRYGCKLDMVDILVHEEQECQRLKEVKKLVVATPDYSLHKLDLIDAIQRLGVGYLFETEIENSFKYIYDTYHKSNDLRLCSLISIT</sequence>
<dbReference type="InterPro" id="IPR036965">
    <property type="entry name" value="Terpene_synth_N_sf"/>
</dbReference>
<dbReference type="InterPro" id="IPR001906">
    <property type="entry name" value="Terpene_synth_N"/>
</dbReference>
<organism evidence="7 8">
    <name type="scientific">Forsythia ovata</name>
    <dbReference type="NCBI Taxonomy" id="205694"/>
    <lineage>
        <taxon>Eukaryota</taxon>
        <taxon>Viridiplantae</taxon>
        <taxon>Streptophyta</taxon>
        <taxon>Embryophyta</taxon>
        <taxon>Tracheophyta</taxon>
        <taxon>Spermatophyta</taxon>
        <taxon>Magnoliopsida</taxon>
        <taxon>eudicotyledons</taxon>
        <taxon>Gunneridae</taxon>
        <taxon>Pentapetalae</taxon>
        <taxon>asterids</taxon>
        <taxon>lamiids</taxon>
        <taxon>Lamiales</taxon>
        <taxon>Oleaceae</taxon>
        <taxon>Forsythieae</taxon>
        <taxon>Forsythia</taxon>
    </lineage>
</organism>
<comment type="caution">
    <text evidence="7">The sequence shown here is derived from an EMBL/GenBank/DDBJ whole genome shotgun (WGS) entry which is preliminary data.</text>
</comment>
<evidence type="ECO:0000259" key="5">
    <source>
        <dbReference type="Pfam" id="PF01397"/>
    </source>
</evidence>
<keyword evidence="4" id="KW-0456">Lyase</keyword>
<evidence type="ECO:0000256" key="4">
    <source>
        <dbReference type="ARBA" id="ARBA00023239"/>
    </source>
</evidence>
<accession>A0ABD1S2W1</accession>
<dbReference type="Gene3D" id="1.50.10.130">
    <property type="entry name" value="Terpene synthase, N-terminal domain"/>
    <property type="match status" value="1"/>
</dbReference>
<dbReference type="InterPro" id="IPR005630">
    <property type="entry name" value="Terpene_synthase_metal-bd"/>
</dbReference>
<comment type="cofactor">
    <cofactor evidence="1">
        <name>Mg(2+)</name>
        <dbReference type="ChEBI" id="CHEBI:18420"/>
    </cofactor>
</comment>
<dbReference type="SUPFAM" id="SSF48239">
    <property type="entry name" value="Terpenoid cyclases/Protein prenyltransferases"/>
    <property type="match status" value="2"/>
</dbReference>
<dbReference type="EMBL" id="JBFOLJ010000011">
    <property type="protein sequence ID" value="KAL2494519.1"/>
    <property type="molecule type" value="Genomic_DNA"/>
</dbReference>
<feature type="domain" description="Terpene synthase N-terminal" evidence="5">
    <location>
        <begin position="32"/>
        <end position="132"/>
    </location>
</feature>
<reference evidence="8" key="1">
    <citation type="submission" date="2024-07" db="EMBL/GenBank/DDBJ databases">
        <title>Two chromosome-level genome assemblies of Korean endemic species Abeliophyllum distichum and Forsythia ovata (Oleaceae).</title>
        <authorList>
            <person name="Jang H."/>
        </authorList>
    </citation>
    <scope>NUCLEOTIDE SEQUENCE [LARGE SCALE GENOMIC DNA]</scope>
</reference>
<dbReference type="SUPFAM" id="SSF48576">
    <property type="entry name" value="Terpenoid synthases"/>
    <property type="match status" value="1"/>
</dbReference>
<dbReference type="AlphaFoldDB" id="A0ABD1S2W1"/>
<dbReference type="Pfam" id="PF03936">
    <property type="entry name" value="Terpene_synth_C"/>
    <property type="match status" value="1"/>
</dbReference>
<evidence type="ECO:0000313" key="7">
    <source>
        <dbReference type="EMBL" id="KAL2494519.1"/>
    </source>
</evidence>
<gene>
    <name evidence="7" type="ORF">Fot_38276</name>
</gene>
<dbReference type="InterPro" id="IPR050148">
    <property type="entry name" value="Terpene_synthase-like"/>
</dbReference>
<evidence type="ECO:0000313" key="8">
    <source>
        <dbReference type="Proteomes" id="UP001604277"/>
    </source>
</evidence>
<dbReference type="PANTHER" id="PTHR31225">
    <property type="entry name" value="OS04G0344100 PROTEIN-RELATED"/>
    <property type="match status" value="1"/>
</dbReference>
<keyword evidence="8" id="KW-1185">Reference proteome</keyword>
<evidence type="ECO:0000259" key="6">
    <source>
        <dbReference type="Pfam" id="PF03936"/>
    </source>
</evidence>
<keyword evidence="3" id="KW-0479">Metal-binding</keyword>
<proteinExistence type="predicted"/>
<name>A0ABD1S2W1_9LAMI</name>
<dbReference type="InterPro" id="IPR008930">
    <property type="entry name" value="Terpenoid_cyclase/PrenylTrfase"/>
</dbReference>
<protein>
    <submittedName>
        <fullName evidence="7">Beta-caryophyllene synthase</fullName>
    </submittedName>
</protein>
<dbReference type="InterPro" id="IPR008949">
    <property type="entry name" value="Isoprenoid_synthase_dom_sf"/>
</dbReference>
<dbReference type="Gene3D" id="1.10.600.10">
    <property type="entry name" value="Farnesyl Diphosphate Synthase"/>
    <property type="match status" value="2"/>
</dbReference>
<dbReference type="GO" id="GO:0046872">
    <property type="term" value="F:metal ion binding"/>
    <property type="evidence" value="ECO:0007669"/>
    <property type="project" value="UniProtKB-KW"/>
</dbReference>
<dbReference type="PANTHER" id="PTHR31225:SF221">
    <property type="entry name" value="(-)-GERMACRENE D SYNTHASE"/>
    <property type="match status" value="1"/>
</dbReference>
<comment type="pathway">
    <text evidence="2">Secondary metabolite biosynthesis; terpenoid biosynthesis.</text>
</comment>
<evidence type="ECO:0000256" key="3">
    <source>
        <dbReference type="ARBA" id="ARBA00022723"/>
    </source>
</evidence>
<dbReference type="Pfam" id="PF01397">
    <property type="entry name" value="Terpene_synth"/>
    <property type="match status" value="1"/>
</dbReference>
<dbReference type="GO" id="GO:0016829">
    <property type="term" value="F:lyase activity"/>
    <property type="evidence" value="ECO:0007669"/>
    <property type="project" value="UniProtKB-KW"/>
</dbReference>
<evidence type="ECO:0000256" key="2">
    <source>
        <dbReference type="ARBA" id="ARBA00004721"/>
    </source>
</evidence>